<dbReference type="KEGG" id="ncon:LC1Nh_0809"/>
<reference evidence="2" key="1">
    <citation type="submission" date="2019-05" db="EMBL/GenBank/DDBJ databases">
        <title>Candidatus Nanohalobium constans, a novel model system to study the DPANN nano-sized archaea: genomic and physiological characterization of a nanoarchaeon co-cultured with its chitinotrophic host.</title>
        <authorList>
            <person name="La Cono V."/>
            <person name="Arcadi E."/>
            <person name="Crisafi F."/>
            <person name="Denaro R."/>
            <person name="La Spada G."/>
            <person name="Messina E."/>
            <person name="Smedile F."/>
            <person name="Toshchakov S.V."/>
            <person name="Shevchenko M.A."/>
            <person name="Golyshin P.N."/>
            <person name="Golyshina O.V."/>
            <person name="Ferrer M."/>
            <person name="Rohde M."/>
            <person name="Mushegian A."/>
            <person name="Sorokin D.Y."/>
            <person name="Giuliano L."/>
            <person name="Yakimov M.M."/>
        </authorList>
    </citation>
    <scope>NUCLEOTIDE SEQUENCE [LARGE SCALE GENOMIC DNA]</scope>
    <source>
        <strain evidence="2">LC1Nh</strain>
    </source>
</reference>
<evidence type="ECO:0000313" key="1">
    <source>
        <dbReference type="EMBL" id="QGA80693.1"/>
    </source>
</evidence>
<sequence length="905" mass="104911">MANFILERMKEKFGGDDEEDKEKGFPDMNYLIGNSSAMDVGEVPTPMDQRIGYAAQVGGSVMELQITNPATFTLERDSMISTIHQLGLDITTHPDMNAGFCTAEKSARGEEYGYDTTEQYFTNYLQELAQFKKHVEKMGKDDEPLFNIGRMNPHISTSPMPALEERMANDVGLDPFGYEINKYDEDSIKKRNYRGENIYKNPEFLRKLYHTLFLEISNYPFQQYQSFSTYSDTFDIKWRKSQHEAAKQLFHDEADDISDKLGTILTGRRQDQGVGRKWLEILDQEIELEVAFPILAPDIERDDQGNPTTYNGVIQEEITSLKQLLTQRYARAEESPPPLQRMDNVLYQIESLSIDDLAPFNQIPEEYRERFRQDVASKVDIKQVRDSTLNAIGTAFDKLWDGKSPDPEDQYMSQDAKWSGLQSHLEIQQIRLLENAYKIGKNEYNIEEEAATVFAGKDLSKFDASDREDMDEEDMHEDLLERILQGQQFQREMWKESIIFYLIIPAWMSSSDEVENDDHEGWDAPRFIWESIVEERWGDRDDVNLDLENPRNGVYEDKDDDDKEDVYHYLDLLEDNPEFQRDVAAAVGACYCWAHFTQRKAKFDLKGRDFGLSDDEVEEVQNEGWTWVEWMNRFGIGVNLETMAGSPQMRFKVWRPKDIAVAAHAINLTTRRMFEENGELGGLEELNDEIDGRPAKFTIDMEHVASLGAPPLDEMERFFEMEEYLADSDWALDIDSEKPVANILRQMHLMDPGVEGQRGTHHGAFERGNELLYKWLYRFVDNGFTRNENEPSTILFELAEHKAESSYMMRLTMNLIEIGVTPEELDPSNVTPGEEPEDEREAMIARFFGMEQANYSREWAKIEEHAFDPLKGLLEAEEFDYTFSSKAAVDQGQNRPQEWQGEEYQ</sequence>
<proteinExistence type="predicted"/>
<organism evidence="1 2">
    <name type="scientific">Candidatus Nanohalobium constans</name>
    <dbReference type="NCBI Taxonomy" id="2565781"/>
    <lineage>
        <taxon>Archaea</taxon>
        <taxon>Candidatus Nanohalarchaeota</taxon>
        <taxon>Candidatus Nanohalobia</taxon>
        <taxon>Candidatus Nanohalobiales</taxon>
        <taxon>Candidatus Nanohalobiaceae</taxon>
        <taxon>Candidatus Nanohalobium</taxon>
    </lineage>
</organism>
<keyword evidence="2" id="KW-1185">Reference proteome</keyword>
<dbReference type="GeneID" id="42365198"/>
<dbReference type="RefSeq" id="WP_153550434.1">
    <property type="nucleotide sequence ID" value="NZ_CP040089.1"/>
</dbReference>
<name>A0A5Q0UGB5_9ARCH</name>
<protein>
    <submittedName>
        <fullName evidence="1">Uncharacterized protein</fullName>
    </submittedName>
</protein>
<dbReference type="EMBL" id="CP040089">
    <property type="protein sequence ID" value="QGA80693.1"/>
    <property type="molecule type" value="Genomic_DNA"/>
</dbReference>
<gene>
    <name evidence="1" type="ORF">LC1Nh_0809</name>
</gene>
<dbReference type="Proteomes" id="UP000377803">
    <property type="component" value="Chromosome"/>
</dbReference>
<evidence type="ECO:0000313" key="2">
    <source>
        <dbReference type="Proteomes" id="UP000377803"/>
    </source>
</evidence>
<dbReference type="AlphaFoldDB" id="A0A5Q0UGB5"/>
<accession>A0A5Q0UGB5</accession>